<organism evidence="2 3">
    <name type="scientific">Kocuria rosea subsp. polaris</name>
    <dbReference type="NCBI Taxonomy" id="136273"/>
    <lineage>
        <taxon>Bacteria</taxon>
        <taxon>Bacillati</taxon>
        <taxon>Actinomycetota</taxon>
        <taxon>Actinomycetes</taxon>
        <taxon>Micrococcales</taxon>
        <taxon>Micrococcaceae</taxon>
        <taxon>Kocuria</taxon>
    </lineage>
</organism>
<dbReference type="RefSeq" id="WP_058874266.1">
    <property type="nucleotide sequence ID" value="NZ_LQBK01000022.1"/>
</dbReference>
<dbReference type="GO" id="GO:0004806">
    <property type="term" value="F:triacylglycerol lipase activity"/>
    <property type="evidence" value="ECO:0007669"/>
    <property type="project" value="TreeGrafter"/>
</dbReference>
<reference evidence="3" key="1">
    <citation type="submission" date="2015-12" db="EMBL/GenBank/DDBJ databases">
        <authorList>
            <person name="Nair G.R."/>
            <person name="Kaur G."/>
            <person name="Mayilraj S."/>
        </authorList>
    </citation>
    <scope>NUCLEOTIDE SEQUENCE [LARGE SCALE GENOMIC DNA]</scope>
    <source>
        <strain evidence="3">CD08_4</strain>
    </source>
</reference>
<gene>
    <name evidence="2" type="ORF">AVL61_05485</name>
</gene>
<dbReference type="InterPro" id="IPR000073">
    <property type="entry name" value="AB_hydrolase_1"/>
</dbReference>
<dbReference type="EMBL" id="LQBK01000022">
    <property type="protein sequence ID" value="KUG56518.1"/>
    <property type="molecule type" value="Genomic_DNA"/>
</dbReference>
<dbReference type="OrthoDB" id="7958481at2"/>
<dbReference type="AlphaFoldDB" id="A0A0W8I9E0"/>
<evidence type="ECO:0000313" key="2">
    <source>
        <dbReference type="EMBL" id="KUG56518.1"/>
    </source>
</evidence>
<dbReference type="SUPFAM" id="SSF53474">
    <property type="entry name" value="alpha/beta-Hydrolases"/>
    <property type="match status" value="1"/>
</dbReference>
<feature type="domain" description="AB hydrolase-1" evidence="1">
    <location>
        <begin position="25"/>
        <end position="267"/>
    </location>
</feature>
<comment type="caution">
    <text evidence="2">The sequence shown here is derived from an EMBL/GenBank/DDBJ whole genome shotgun (WGS) entry which is preliminary data.</text>
</comment>
<dbReference type="GO" id="GO:0046503">
    <property type="term" value="P:glycerolipid catabolic process"/>
    <property type="evidence" value="ECO:0007669"/>
    <property type="project" value="TreeGrafter"/>
</dbReference>
<dbReference type="InterPro" id="IPR050471">
    <property type="entry name" value="AB_hydrolase"/>
</dbReference>
<dbReference type="Pfam" id="PF00561">
    <property type="entry name" value="Abhydrolase_1"/>
    <property type="match status" value="1"/>
</dbReference>
<dbReference type="Gene3D" id="3.40.50.1820">
    <property type="entry name" value="alpha/beta hydrolase"/>
    <property type="match status" value="1"/>
</dbReference>
<protein>
    <submittedName>
        <fullName evidence="2">Esterase</fullName>
    </submittedName>
</protein>
<dbReference type="Proteomes" id="UP000053512">
    <property type="component" value="Unassembled WGS sequence"/>
</dbReference>
<evidence type="ECO:0000313" key="3">
    <source>
        <dbReference type="Proteomes" id="UP000053512"/>
    </source>
</evidence>
<proteinExistence type="predicted"/>
<sequence>MERTVRADEHYELWVEETGRPEGSPLLLVMGANASGATWPDELVARLGARHRVVRYDHRDTGRSTRAFAEHPYALRDLAADAVAVLDALGLDRAHAVGMSMGGTLVQLLLLDHPGRLLSATVLATSALGAGLADPSGAGDVDLPGPDPRLLELWQHLADPRDPDEEILWRVEHWRILNGDALPFDPEEFRRLEERVVAHSGTADNPAAHALADQSGLDRAGELAGVTVPVLVVEAPEDPVNPPPHAQHLAASIGSARLVTVPGLGHALPHSVLGPLADVVLEHTAAVDGGRTG</sequence>
<name>A0A0W8I9E0_KOCRO</name>
<evidence type="ECO:0000259" key="1">
    <source>
        <dbReference type="Pfam" id="PF00561"/>
    </source>
</evidence>
<dbReference type="InterPro" id="IPR029058">
    <property type="entry name" value="AB_hydrolase_fold"/>
</dbReference>
<dbReference type="PANTHER" id="PTHR43433">
    <property type="entry name" value="HYDROLASE, ALPHA/BETA FOLD FAMILY PROTEIN"/>
    <property type="match status" value="1"/>
</dbReference>
<dbReference type="PANTHER" id="PTHR43433:SF5">
    <property type="entry name" value="AB HYDROLASE-1 DOMAIN-CONTAINING PROTEIN"/>
    <property type="match status" value="1"/>
</dbReference>
<accession>A0A0W8I9E0</accession>